<evidence type="ECO:0000313" key="3">
    <source>
        <dbReference type="Proteomes" id="UP000054988"/>
    </source>
</evidence>
<feature type="transmembrane region" description="Helical" evidence="1">
    <location>
        <begin position="16"/>
        <end position="39"/>
    </location>
</feature>
<evidence type="ECO:0000256" key="1">
    <source>
        <dbReference type="SAM" id="Phobius"/>
    </source>
</evidence>
<name>A0A0W0FET9_MONRR</name>
<keyword evidence="1" id="KW-1133">Transmembrane helix</keyword>
<gene>
    <name evidence="2" type="ORF">WG66_12562</name>
</gene>
<sequence>MTTVIKITIKGEEMTMMTIILFFLNLIIPMEVMIQWIIIITRMMENVTKGTDV</sequence>
<organism evidence="2 3">
    <name type="scientific">Moniliophthora roreri</name>
    <name type="common">Frosty pod rot fungus</name>
    <name type="synonym">Monilia roreri</name>
    <dbReference type="NCBI Taxonomy" id="221103"/>
    <lineage>
        <taxon>Eukaryota</taxon>
        <taxon>Fungi</taxon>
        <taxon>Dikarya</taxon>
        <taxon>Basidiomycota</taxon>
        <taxon>Agaricomycotina</taxon>
        <taxon>Agaricomycetes</taxon>
        <taxon>Agaricomycetidae</taxon>
        <taxon>Agaricales</taxon>
        <taxon>Marasmiineae</taxon>
        <taxon>Marasmiaceae</taxon>
        <taxon>Moniliophthora</taxon>
    </lineage>
</organism>
<dbReference type="AlphaFoldDB" id="A0A0W0FET9"/>
<evidence type="ECO:0000313" key="2">
    <source>
        <dbReference type="EMBL" id="KTB34859.1"/>
    </source>
</evidence>
<keyword evidence="1" id="KW-0812">Transmembrane</keyword>
<dbReference type="EMBL" id="LATX01002027">
    <property type="protein sequence ID" value="KTB34859.1"/>
    <property type="molecule type" value="Genomic_DNA"/>
</dbReference>
<comment type="caution">
    <text evidence="2">The sequence shown here is derived from an EMBL/GenBank/DDBJ whole genome shotgun (WGS) entry which is preliminary data.</text>
</comment>
<dbReference type="Proteomes" id="UP000054988">
    <property type="component" value="Unassembled WGS sequence"/>
</dbReference>
<proteinExistence type="predicted"/>
<accession>A0A0W0FET9</accession>
<protein>
    <submittedName>
        <fullName evidence="2">Uncharacterized protein</fullName>
    </submittedName>
</protein>
<reference evidence="2 3" key="1">
    <citation type="submission" date="2015-12" db="EMBL/GenBank/DDBJ databases">
        <title>Draft genome sequence of Moniliophthora roreri, the causal agent of frosty pod rot of cacao.</title>
        <authorList>
            <person name="Aime M.C."/>
            <person name="Diaz-Valderrama J.R."/>
            <person name="Kijpornyongpan T."/>
            <person name="Phillips-Mora W."/>
        </authorList>
    </citation>
    <scope>NUCLEOTIDE SEQUENCE [LARGE SCALE GENOMIC DNA]</scope>
    <source>
        <strain evidence="2 3">MCA 2952</strain>
    </source>
</reference>
<keyword evidence="1" id="KW-0472">Membrane</keyword>